<gene>
    <name evidence="8" type="ORF">IQ17_02611</name>
</gene>
<feature type="transmembrane region" description="Helical" evidence="7">
    <location>
        <begin position="445"/>
        <end position="464"/>
    </location>
</feature>
<proteinExistence type="predicted"/>
<evidence type="ECO:0000256" key="5">
    <source>
        <dbReference type="ARBA" id="ARBA00022989"/>
    </source>
</evidence>
<name>A0A562LFL7_9BRAD</name>
<protein>
    <submittedName>
        <fullName evidence="8">Putative membrane protein YccC</fullName>
    </submittedName>
</protein>
<evidence type="ECO:0000256" key="3">
    <source>
        <dbReference type="ARBA" id="ARBA00022475"/>
    </source>
</evidence>
<feature type="transmembrane region" description="Helical" evidence="7">
    <location>
        <begin position="422"/>
        <end position="439"/>
    </location>
</feature>
<evidence type="ECO:0000256" key="1">
    <source>
        <dbReference type="ARBA" id="ARBA00004651"/>
    </source>
</evidence>
<dbReference type="AlphaFoldDB" id="A0A562LFL7"/>
<keyword evidence="5 7" id="KW-1133">Transmembrane helix</keyword>
<dbReference type="OrthoDB" id="9807111at2"/>
<dbReference type="GO" id="GO:0005886">
    <property type="term" value="C:plasma membrane"/>
    <property type="evidence" value="ECO:0007669"/>
    <property type="project" value="UniProtKB-SubCell"/>
</dbReference>
<evidence type="ECO:0000313" key="8">
    <source>
        <dbReference type="EMBL" id="TWI06396.1"/>
    </source>
</evidence>
<keyword evidence="2" id="KW-0813">Transport</keyword>
<evidence type="ECO:0000313" key="9">
    <source>
        <dbReference type="Proteomes" id="UP000317176"/>
    </source>
</evidence>
<keyword evidence="4 7" id="KW-0812">Transmembrane</keyword>
<dbReference type="GO" id="GO:0022857">
    <property type="term" value="F:transmembrane transporter activity"/>
    <property type="evidence" value="ECO:0007669"/>
    <property type="project" value="InterPro"/>
</dbReference>
<evidence type="ECO:0000256" key="7">
    <source>
        <dbReference type="SAM" id="Phobius"/>
    </source>
</evidence>
<feature type="transmembrane region" description="Helical" evidence="7">
    <location>
        <begin position="393"/>
        <end position="410"/>
    </location>
</feature>
<accession>A0A562LFL7</accession>
<feature type="transmembrane region" description="Helical" evidence="7">
    <location>
        <begin position="113"/>
        <end position="130"/>
    </location>
</feature>
<organism evidence="8 9">
    <name type="scientific">Bradyrhizobium daqingense</name>
    <dbReference type="NCBI Taxonomy" id="993502"/>
    <lineage>
        <taxon>Bacteria</taxon>
        <taxon>Pseudomonadati</taxon>
        <taxon>Pseudomonadota</taxon>
        <taxon>Alphaproteobacteria</taxon>
        <taxon>Hyphomicrobiales</taxon>
        <taxon>Nitrobacteraceae</taxon>
        <taxon>Bradyrhizobium</taxon>
    </lineage>
</organism>
<feature type="transmembrane region" description="Helical" evidence="7">
    <location>
        <begin position="471"/>
        <end position="489"/>
    </location>
</feature>
<keyword evidence="3" id="KW-1003">Cell membrane</keyword>
<reference evidence="8 9" key="1">
    <citation type="journal article" date="2015" name="Stand. Genomic Sci.">
        <title>Genomic Encyclopedia of Bacterial and Archaeal Type Strains, Phase III: the genomes of soil and plant-associated and newly described type strains.</title>
        <authorList>
            <person name="Whitman W.B."/>
            <person name="Woyke T."/>
            <person name="Klenk H.P."/>
            <person name="Zhou Y."/>
            <person name="Lilburn T.G."/>
            <person name="Beck B.J."/>
            <person name="De Vos P."/>
            <person name="Vandamme P."/>
            <person name="Eisen J.A."/>
            <person name="Garrity G."/>
            <person name="Hugenholtz P."/>
            <person name="Kyrpides N.C."/>
        </authorList>
    </citation>
    <scope>NUCLEOTIDE SEQUENCE [LARGE SCALE GENOMIC DNA]</scope>
    <source>
        <strain evidence="8 9">CGMCC 1.10947</strain>
    </source>
</reference>
<evidence type="ECO:0000256" key="6">
    <source>
        <dbReference type="ARBA" id="ARBA00023136"/>
    </source>
</evidence>
<feature type="transmembrane region" description="Helical" evidence="7">
    <location>
        <begin position="366"/>
        <end position="387"/>
    </location>
</feature>
<evidence type="ECO:0000256" key="2">
    <source>
        <dbReference type="ARBA" id="ARBA00022448"/>
    </source>
</evidence>
<dbReference type="InterPro" id="IPR006726">
    <property type="entry name" value="PHBA_efflux_AaeB/fusaric-R"/>
</dbReference>
<dbReference type="PANTHER" id="PTHR30509">
    <property type="entry name" value="P-HYDROXYBENZOIC ACID EFFLUX PUMP SUBUNIT-RELATED"/>
    <property type="match status" value="1"/>
</dbReference>
<feature type="transmembrane region" description="Helical" evidence="7">
    <location>
        <begin position="142"/>
        <end position="162"/>
    </location>
</feature>
<feature type="transmembrane region" description="Helical" evidence="7">
    <location>
        <begin position="12"/>
        <end position="34"/>
    </location>
</feature>
<evidence type="ECO:0000256" key="4">
    <source>
        <dbReference type="ARBA" id="ARBA00022692"/>
    </source>
</evidence>
<feature type="transmembrane region" description="Helical" evidence="7">
    <location>
        <begin position="61"/>
        <end position="82"/>
    </location>
</feature>
<keyword evidence="6 7" id="KW-0472">Membrane</keyword>
<dbReference type="EMBL" id="VLKL01000006">
    <property type="protein sequence ID" value="TWI06396.1"/>
    <property type="molecule type" value="Genomic_DNA"/>
</dbReference>
<keyword evidence="9" id="KW-1185">Reference proteome</keyword>
<dbReference type="PANTHER" id="PTHR30509:SF9">
    <property type="entry name" value="MULTIDRUG RESISTANCE PROTEIN MDTO"/>
    <property type="match status" value="1"/>
</dbReference>
<feature type="transmembrane region" description="Helical" evidence="7">
    <location>
        <begin position="88"/>
        <end position="106"/>
    </location>
</feature>
<dbReference type="Proteomes" id="UP000317176">
    <property type="component" value="Unassembled WGS sequence"/>
</dbReference>
<comment type="subcellular location">
    <subcellularLocation>
        <location evidence="1">Cell membrane</location>
        <topology evidence="1">Multi-pass membrane protein</topology>
    </subcellularLocation>
</comment>
<feature type="transmembrane region" description="Helical" evidence="7">
    <location>
        <begin position="501"/>
        <end position="521"/>
    </location>
</feature>
<dbReference type="Pfam" id="PF04632">
    <property type="entry name" value="FUSC"/>
    <property type="match status" value="1"/>
</dbReference>
<sequence>MSHPSSFLDRHAALVFSIRTFAAAMLAFSIALWLGMPRPYWAMATVYITSNRLSGATWSKAAYRMLGTLIGAAGTIALIPNLVNAPELLSLAIALWVGFCLYLSLIDGTPRSYMFMLAGYTVALLGFPVLSTPELTFDLVSARVQEIMLGIVCASTVSMLVLPRSVASAIAKQADAWLGEARQLGADVLTGRGSDDKRDDERIRLAAVASEIDQLCRHLDYETNTSTTITRGLQRLRQHMLALLPLLASIEDQRHDLDAHQALTRHIAEISAKAARWLAAEGDDDREADALRFMLDGVQPPIDAAAGWTEIMTAGFVIHIRQLIDVAQDCRVLSAAIAEGRDPDALLLAFTADAMSPAMLHRDHGLALWTAAATALSVLACCAVWIATGWTDGASAPIYAAVVGSLFAGVDEPLPTFRKLYRAFLVVIAVNGIYTFGLLPRITTLELVVAALMPTFVLFGWMAARRATAGIGSLLVTFTAVQLALESSYAADFASFANANVALMVGVGLTGVVLSIVRPFGAEWIANRLLRSNWSTLAEIAESRRPLDRVAIASLMQHRLALLASRIAVVPAAARRDIANLRQLRAALSVNELRKASLGRPAAAAVNELLVRLAMACRVHIGARLPDQLLAQLDNTITSALRERVSEGWNETLYSLAGIRTGLFPGAAPYRPDEPGQGRVAA</sequence>
<comment type="caution">
    <text evidence="8">The sequence shown here is derived from an EMBL/GenBank/DDBJ whole genome shotgun (WGS) entry which is preliminary data.</text>
</comment>